<reference evidence="2 3" key="1">
    <citation type="journal article" date="2019" name="Int. J. Syst. Evol. Microbiol.">
        <title>The Global Catalogue of Microorganisms (GCM) 10K type strain sequencing project: providing services to taxonomists for standard genome sequencing and annotation.</title>
        <authorList>
            <consortium name="The Broad Institute Genomics Platform"/>
            <consortium name="The Broad Institute Genome Sequencing Center for Infectious Disease"/>
            <person name="Wu L."/>
            <person name="Ma J."/>
        </authorList>
    </citation>
    <scope>NUCLEOTIDE SEQUENCE [LARGE SCALE GENOMIC DNA]</scope>
    <source>
        <strain evidence="2 3">JCM 15976</strain>
    </source>
</reference>
<keyword evidence="1" id="KW-0472">Membrane</keyword>
<dbReference type="RefSeq" id="WP_343796391.1">
    <property type="nucleotide sequence ID" value="NZ_BAAAGF010000001.1"/>
</dbReference>
<dbReference type="Pfam" id="PF16872">
    <property type="entry name" value="putAbiC"/>
    <property type="match status" value="1"/>
</dbReference>
<evidence type="ECO:0000313" key="3">
    <source>
        <dbReference type="Proteomes" id="UP001500736"/>
    </source>
</evidence>
<keyword evidence="3" id="KW-1185">Reference proteome</keyword>
<comment type="caution">
    <text evidence="2">The sequence shown here is derived from an EMBL/GenBank/DDBJ whole genome shotgun (WGS) entry which is preliminary data.</text>
</comment>
<dbReference type="Proteomes" id="UP001500736">
    <property type="component" value="Unassembled WGS sequence"/>
</dbReference>
<evidence type="ECO:0000313" key="2">
    <source>
        <dbReference type="EMBL" id="GAA0740481.1"/>
    </source>
</evidence>
<feature type="transmembrane region" description="Helical" evidence="1">
    <location>
        <begin position="57"/>
        <end position="78"/>
    </location>
</feature>
<name>A0ABN1JIC4_9FLAO</name>
<keyword evidence="1" id="KW-0812">Transmembrane</keyword>
<organism evidence="2 3">
    <name type="scientific">Gaetbulibacter jejuensis</name>
    <dbReference type="NCBI Taxonomy" id="584607"/>
    <lineage>
        <taxon>Bacteria</taxon>
        <taxon>Pseudomonadati</taxon>
        <taxon>Bacteroidota</taxon>
        <taxon>Flavobacteriia</taxon>
        <taxon>Flavobacteriales</taxon>
        <taxon>Flavobacteriaceae</taxon>
        <taxon>Gaetbulibacter</taxon>
    </lineage>
</organism>
<dbReference type="EMBL" id="BAAAGF010000001">
    <property type="protein sequence ID" value="GAA0740481.1"/>
    <property type="molecule type" value="Genomic_DNA"/>
</dbReference>
<accession>A0ABN1JIC4</accession>
<evidence type="ECO:0000256" key="1">
    <source>
        <dbReference type="SAM" id="Phobius"/>
    </source>
</evidence>
<dbReference type="InterPro" id="IPR031709">
    <property type="entry name" value="PutAbiC"/>
</dbReference>
<gene>
    <name evidence="2" type="ORF">GCM10009431_10660</name>
</gene>
<feature type="transmembrane region" description="Helical" evidence="1">
    <location>
        <begin position="16"/>
        <end position="37"/>
    </location>
</feature>
<evidence type="ECO:0008006" key="4">
    <source>
        <dbReference type="Google" id="ProtNLM"/>
    </source>
</evidence>
<sequence>MENENKESKKLWSKGVIALIVFAFLLIIFSFIAPVIFTQPSGKVAFGNDTGVIGDTIGGIMNPFIALAGVIVTGLAFYMQLRANQIQISNFKKELDAQKDQNKLSQFESQFYEMLRLHKENVNEIEVEVFEFSETEIKNAPTRNNDLLSSRSPVVELSKVSKTIKGRDVFLYFSNELEITYNFLEENEELKENERFSLAYRSFFNGALHQIEYDELEVLIKEHKTKFLSGSNYISNSSESMDVFYSTSVISKYPLLKGYENSLGHYYRHLFHTVKFIALQDEKFISYQEKRKYLRILRAQLSNYEQAMLFYNYIVYAPEWEKGNKFFTDYRMIHNLNPNILIDSKTVKEKHEELKKVNARAYKEEDYVFESQKGK</sequence>
<protein>
    <recommendedName>
        <fullName evidence="4">Phage abortive infection protein</fullName>
    </recommendedName>
</protein>
<proteinExistence type="predicted"/>
<keyword evidence="1" id="KW-1133">Transmembrane helix</keyword>